<keyword evidence="2" id="KW-1133">Transmembrane helix</keyword>
<evidence type="ECO:0000313" key="4">
    <source>
        <dbReference type="EMBL" id="MBR7828356.1"/>
    </source>
</evidence>
<name>A0A941IM92_9ACTN</name>
<comment type="caution">
    <text evidence="4">The sequence shown here is derived from an EMBL/GenBank/DDBJ whole genome shotgun (WGS) entry which is preliminary data.</text>
</comment>
<feature type="transmembrane region" description="Helical" evidence="2">
    <location>
        <begin position="58"/>
        <end position="80"/>
    </location>
</feature>
<keyword evidence="2" id="KW-0472">Membrane</keyword>
<feature type="transmembrane region" description="Helical" evidence="2">
    <location>
        <begin position="33"/>
        <end position="51"/>
    </location>
</feature>
<dbReference type="SUPFAM" id="SSF103481">
    <property type="entry name" value="Multidrug resistance efflux transporter EmrE"/>
    <property type="match status" value="2"/>
</dbReference>
<feature type="transmembrane region" description="Helical" evidence="2">
    <location>
        <begin position="206"/>
        <end position="227"/>
    </location>
</feature>
<feature type="domain" description="EamA" evidence="3">
    <location>
        <begin position="143"/>
        <end position="277"/>
    </location>
</feature>
<feature type="transmembrane region" description="Helical" evidence="2">
    <location>
        <begin position="142"/>
        <end position="161"/>
    </location>
</feature>
<feature type="transmembrane region" description="Helical" evidence="2">
    <location>
        <begin position="100"/>
        <end position="130"/>
    </location>
</feature>
<sequence length="279" mass="28607">MTPMVVAVVLGSALLHALWNALAHTAKDRLAAITLIATAAGLTCAAALPFLPAPNRAVWPYIAASTLLEALYSFGLVLAYKLGEFGRMYPIARGTSPLVVALVATFVVGQPMSGFEAVGIGVVSAGLLALALSNGLPTRKDLPAVLAAVGTGLAIASYTVVDGVAVRRAGTVLGYSCWIFLLQSVIVLCVTAAIRRRAFVPSLRVDTARGLGGGVISLTAYTLVLWAQTKGNLAAVATLRETSILIGAAIGALVLHEGFGRMRIAASAGVVLGILLIAH</sequence>
<dbReference type="Pfam" id="PF00892">
    <property type="entry name" value="EamA"/>
    <property type="match status" value="1"/>
</dbReference>
<keyword evidence="5" id="KW-1185">Reference proteome</keyword>
<evidence type="ECO:0000256" key="1">
    <source>
        <dbReference type="ARBA" id="ARBA00007362"/>
    </source>
</evidence>
<reference evidence="4" key="1">
    <citation type="submission" date="2021-04" db="EMBL/GenBank/DDBJ databases">
        <title>Genome based classification of Actinospica acidithermotolerans sp. nov., an actinobacterium isolated from an Indonesian hot spring.</title>
        <authorList>
            <person name="Kusuma A.B."/>
            <person name="Putra K.E."/>
            <person name="Nafisah S."/>
            <person name="Loh J."/>
            <person name="Nouioui I."/>
            <person name="Goodfellow M."/>
        </authorList>
    </citation>
    <scope>NUCLEOTIDE SEQUENCE</scope>
    <source>
        <strain evidence="4">MGRD01-02</strain>
    </source>
</reference>
<dbReference type="InterPro" id="IPR000620">
    <property type="entry name" value="EamA_dom"/>
</dbReference>
<dbReference type="GO" id="GO:0016020">
    <property type="term" value="C:membrane"/>
    <property type="evidence" value="ECO:0007669"/>
    <property type="project" value="InterPro"/>
</dbReference>
<evidence type="ECO:0000256" key="2">
    <source>
        <dbReference type="SAM" id="Phobius"/>
    </source>
</evidence>
<keyword evidence="2" id="KW-0812">Transmembrane</keyword>
<dbReference type="AlphaFoldDB" id="A0A941IM92"/>
<dbReference type="RefSeq" id="WP_212519490.1">
    <property type="nucleotide sequence ID" value="NZ_JAGSOH010000054.1"/>
</dbReference>
<dbReference type="InterPro" id="IPR037185">
    <property type="entry name" value="EmrE-like"/>
</dbReference>
<evidence type="ECO:0000313" key="5">
    <source>
        <dbReference type="Proteomes" id="UP000676325"/>
    </source>
</evidence>
<evidence type="ECO:0000259" key="3">
    <source>
        <dbReference type="Pfam" id="PF00892"/>
    </source>
</evidence>
<gene>
    <name evidence="4" type="ORF">KDK95_18740</name>
</gene>
<proteinExistence type="inferred from homology"/>
<accession>A0A941IM92</accession>
<comment type="similarity">
    <text evidence="1">Belongs to the EamA transporter family.</text>
</comment>
<dbReference type="Gene3D" id="1.10.3730.20">
    <property type="match status" value="1"/>
</dbReference>
<feature type="transmembrane region" description="Helical" evidence="2">
    <location>
        <begin position="233"/>
        <end position="255"/>
    </location>
</feature>
<feature type="transmembrane region" description="Helical" evidence="2">
    <location>
        <begin position="173"/>
        <end position="194"/>
    </location>
</feature>
<protein>
    <submittedName>
        <fullName evidence="4">EamA family transporter</fullName>
    </submittedName>
</protein>
<organism evidence="4 5">
    <name type="scientific">Actinospica acidithermotolerans</name>
    <dbReference type="NCBI Taxonomy" id="2828514"/>
    <lineage>
        <taxon>Bacteria</taxon>
        <taxon>Bacillati</taxon>
        <taxon>Actinomycetota</taxon>
        <taxon>Actinomycetes</taxon>
        <taxon>Catenulisporales</taxon>
        <taxon>Actinospicaceae</taxon>
        <taxon>Actinospica</taxon>
    </lineage>
</organism>
<dbReference type="Proteomes" id="UP000676325">
    <property type="component" value="Unassembled WGS sequence"/>
</dbReference>
<dbReference type="EMBL" id="JAGSOH010000054">
    <property type="protein sequence ID" value="MBR7828356.1"/>
    <property type="molecule type" value="Genomic_DNA"/>
</dbReference>